<dbReference type="Proteomes" id="UP000174145">
    <property type="component" value="Segment"/>
</dbReference>
<dbReference type="KEGG" id="vg:18263603"/>
<dbReference type="GeneID" id="18263603"/>
<evidence type="ECO:0000313" key="2">
    <source>
        <dbReference type="Proteomes" id="UP000174145"/>
    </source>
</evidence>
<accession>W6JPM4</accession>
<dbReference type="GO" id="GO:0016874">
    <property type="term" value="F:ligase activity"/>
    <property type="evidence" value="ECO:0007669"/>
    <property type="project" value="UniProtKB-KW"/>
</dbReference>
<keyword evidence="2" id="KW-1185">Reference proteome</keyword>
<name>W6JPM4_9POXV</name>
<dbReference type="RefSeq" id="YP_009001647.1">
    <property type="nucleotide sequence ID" value="NC_023426.1"/>
</dbReference>
<sequence length="145" mass="16661">MDVPIINLDNLYIHNGNKSRSFKQLLNNLQAKYLKDQEKTIDYLNTYDNIAGKNIKKKNGSTKVKEGAKHELVGIYKDAPPIHCIVCKSVTKNIDPVQVYFSQNKTRLKCTCINCNNSKSSYIRFEKLPSYLQQKLPPNLQRKDA</sequence>
<dbReference type="EMBL" id="AP013055">
    <property type="protein sequence ID" value="BAO49534.1"/>
    <property type="molecule type" value="Genomic_DNA"/>
</dbReference>
<reference evidence="1 2" key="1">
    <citation type="journal article" date="2014" name="Virology">
        <title>The complete genome sequence of the Alphaentomopoxvirus Anomala cuprea entomopoxvirus, including its terminal hairpin loop sequences, suggests a potentially unique mode of apoptosis inhibition and mode of DNA replication.</title>
        <authorList>
            <person name="Mitsuhashi W."/>
            <person name="Miyamoto K."/>
            <person name="Wada S."/>
        </authorList>
    </citation>
    <scope>NUCLEOTIDE SEQUENCE [LARGE SCALE GENOMIC DNA]</scope>
    <source>
        <strain evidence="1">CV6M</strain>
    </source>
</reference>
<organism evidence="1 2">
    <name type="scientific">Alphaentomopoxvirus acuprea</name>
    <dbReference type="NCBI Taxonomy" id="62099"/>
    <lineage>
        <taxon>Viruses</taxon>
        <taxon>Varidnaviria</taxon>
        <taxon>Bamfordvirae</taxon>
        <taxon>Nucleocytoviricota</taxon>
        <taxon>Pokkesviricetes</taxon>
        <taxon>Chitovirales</taxon>
        <taxon>Poxviridae</taxon>
        <taxon>Entomopoxvirinae</taxon>
        <taxon>Alphaentomopoxvirus</taxon>
    </lineage>
</organism>
<protein>
    <submittedName>
        <fullName evidence="1">ATP-dependent DNA ligase</fullName>
    </submittedName>
</protein>
<keyword evidence="1" id="KW-0436">Ligase</keyword>
<proteinExistence type="predicted"/>
<evidence type="ECO:0000313" key="1">
    <source>
        <dbReference type="EMBL" id="BAO49534.1"/>
    </source>
</evidence>
<dbReference type="OrthoDB" id="23414at10239"/>